<dbReference type="OMA" id="FVERCII"/>
<dbReference type="eggNOG" id="KOG0565">
    <property type="taxonomic scope" value="Eukaryota"/>
</dbReference>
<dbReference type="SMART" id="SM00128">
    <property type="entry name" value="IPPc"/>
    <property type="match status" value="1"/>
</dbReference>
<dbReference type="Proteomes" id="UP000011087">
    <property type="component" value="Unassembled WGS sequence"/>
</dbReference>
<feature type="non-terminal residue" evidence="2">
    <location>
        <position position="224"/>
    </location>
</feature>
<dbReference type="Gene3D" id="3.60.10.10">
    <property type="entry name" value="Endonuclease/exonuclease/phosphatase"/>
    <property type="match status" value="1"/>
</dbReference>
<dbReference type="EMBL" id="JH992980">
    <property type="protein sequence ID" value="EKX49797.1"/>
    <property type="molecule type" value="Genomic_DNA"/>
</dbReference>
<reference evidence="2 4" key="1">
    <citation type="journal article" date="2012" name="Nature">
        <title>Algal genomes reveal evolutionary mosaicism and the fate of nucleomorphs.</title>
        <authorList>
            <consortium name="DOE Joint Genome Institute"/>
            <person name="Curtis B.A."/>
            <person name="Tanifuji G."/>
            <person name="Burki F."/>
            <person name="Gruber A."/>
            <person name="Irimia M."/>
            <person name="Maruyama S."/>
            <person name="Arias M.C."/>
            <person name="Ball S.G."/>
            <person name="Gile G.H."/>
            <person name="Hirakawa Y."/>
            <person name="Hopkins J.F."/>
            <person name="Kuo A."/>
            <person name="Rensing S.A."/>
            <person name="Schmutz J."/>
            <person name="Symeonidi A."/>
            <person name="Elias M."/>
            <person name="Eveleigh R.J."/>
            <person name="Herman E.K."/>
            <person name="Klute M.J."/>
            <person name="Nakayama T."/>
            <person name="Obornik M."/>
            <person name="Reyes-Prieto A."/>
            <person name="Armbrust E.V."/>
            <person name="Aves S.J."/>
            <person name="Beiko R.G."/>
            <person name="Coutinho P."/>
            <person name="Dacks J.B."/>
            <person name="Durnford D.G."/>
            <person name="Fast N.M."/>
            <person name="Green B.R."/>
            <person name="Grisdale C.J."/>
            <person name="Hempel F."/>
            <person name="Henrissat B."/>
            <person name="Hoppner M.P."/>
            <person name="Ishida K."/>
            <person name="Kim E."/>
            <person name="Koreny L."/>
            <person name="Kroth P.G."/>
            <person name="Liu Y."/>
            <person name="Malik S.B."/>
            <person name="Maier U.G."/>
            <person name="McRose D."/>
            <person name="Mock T."/>
            <person name="Neilson J.A."/>
            <person name="Onodera N.T."/>
            <person name="Poole A.M."/>
            <person name="Pritham E.J."/>
            <person name="Richards T.A."/>
            <person name="Rocap G."/>
            <person name="Roy S.W."/>
            <person name="Sarai C."/>
            <person name="Schaack S."/>
            <person name="Shirato S."/>
            <person name="Slamovits C.H."/>
            <person name="Spencer D.F."/>
            <person name="Suzuki S."/>
            <person name="Worden A.Z."/>
            <person name="Zauner S."/>
            <person name="Barry K."/>
            <person name="Bell C."/>
            <person name="Bharti A.K."/>
            <person name="Crow J.A."/>
            <person name="Grimwood J."/>
            <person name="Kramer R."/>
            <person name="Lindquist E."/>
            <person name="Lucas S."/>
            <person name="Salamov A."/>
            <person name="McFadden G.I."/>
            <person name="Lane C.E."/>
            <person name="Keeling P.J."/>
            <person name="Gray M.W."/>
            <person name="Grigoriev I.V."/>
            <person name="Archibald J.M."/>
        </authorList>
    </citation>
    <scope>NUCLEOTIDE SEQUENCE</scope>
    <source>
        <strain evidence="2 4">CCMP2712</strain>
    </source>
</reference>
<reference evidence="4" key="2">
    <citation type="submission" date="2012-11" db="EMBL/GenBank/DDBJ databases">
        <authorList>
            <person name="Kuo A."/>
            <person name="Curtis B.A."/>
            <person name="Tanifuji G."/>
            <person name="Burki F."/>
            <person name="Gruber A."/>
            <person name="Irimia M."/>
            <person name="Maruyama S."/>
            <person name="Arias M.C."/>
            <person name="Ball S.G."/>
            <person name="Gile G.H."/>
            <person name="Hirakawa Y."/>
            <person name="Hopkins J.F."/>
            <person name="Rensing S.A."/>
            <person name="Schmutz J."/>
            <person name="Symeonidi A."/>
            <person name="Elias M."/>
            <person name="Eveleigh R.J."/>
            <person name="Herman E.K."/>
            <person name="Klute M.J."/>
            <person name="Nakayama T."/>
            <person name="Obornik M."/>
            <person name="Reyes-Prieto A."/>
            <person name="Armbrust E.V."/>
            <person name="Aves S.J."/>
            <person name="Beiko R.G."/>
            <person name="Coutinho P."/>
            <person name="Dacks J.B."/>
            <person name="Durnford D.G."/>
            <person name="Fast N.M."/>
            <person name="Green B.R."/>
            <person name="Grisdale C."/>
            <person name="Hempe F."/>
            <person name="Henrissat B."/>
            <person name="Hoppner M.P."/>
            <person name="Ishida K.-I."/>
            <person name="Kim E."/>
            <person name="Koreny L."/>
            <person name="Kroth P.G."/>
            <person name="Liu Y."/>
            <person name="Malik S.-B."/>
            <person name="Maier U.G."/>
            <person name="McRose D."/>
            <person name="Mock T."/>
            <person name="Neilson J.A."/>
            <person name="Onodera N.T."/>
            <person name="Poole A.M."/>
            <person name="Pritham E.J."/>
            <person name="Richards T.A."/>
            <person name="Rocap G."/>
            <person name="Roy S.W."/>
            <person name="Sarai C."/>
            <person name="Schaack S."/>
            <person name="Shirato S."/>
            <person name="Slamovits C.H."/>
            <person name="Spencer D.F."/>
            <person name="Suzuki S."/>
            <person name="Worden A.Z."/>
            <person name="Zauner S."/>
            <person name="Barry K."/>
            <person name="Bell C."/>
            <person name="Bharti A.K."/>
            <person name="Crow J.A."/>
            <person name="Grimwood J."/>
            <person name="Kramer R."/>
            <person name="Lindquist E."/>
            <person name="Lucas S."/>
            <person name="Salamov A."/>
            <person name="McFadden G.I."/>
            <person name="Lane C.E."/>
            <person name="Keeling P.J."/>
            <person name="Gray M.W."/>
            <person name="Grigoriev I.V."/>
            <person name="Archibald J.M."/>
        </authorList>
    </citation>
    <scope>NUCLEOTIDE SEQUENCE</scope>
    <source>
        <strain evidence="4">CCMP2712</strain>
    </source>
</reference>
<accession>L1JMZ7</accession>
<gene>
    <name evidence="2" type="ORF">GUITHDRAFT_44574</name>
</gene>
<name>L1JMZ7_GUITC</name>
<dbReference type="Pfam" id="PF22669">
    <property type="entry name" value="Exo_endo_phos2"/>
    <property type="match status" value="1"/>
</dbReference>
<evidence type="ECO:0000313" key="2">
    <source>
        <dbReference type="EMBL" id="EKX49797.1"/>
    </source>
</evidence>
<dbReference type="EnsemblProtists" id="EKX49797">
    <property type="protein sequence ID" value="EKX49797"/>
    <property type="gene ID" value="GUITHDRAFT_44574"/>
</dbReference>
<reference evidence="3" key="3">
    <citation type="submission" date="2015-06" db="UniProtKB">
        <authorList>
            <consortium name="EnsemblProtists"/>
        </authorList>
    </citation>
    <scope>IDENTIFICATION</scope>
</reference>
<dbReference type="SUPFAM" id="SSF56219">
    <property type="entry name" value="DNase I-like"/>
    <property type="match status" value="1"/>
</dbReference>
<dbReference type="HOGENOM" id="CLU_1237834_0_0_1"/>
<evidence type="ECO:0000313" key="4">
    <source>
        <dbReference type="Proteomes" id="UP000011087"/>
    </source>
</evidence>
<dbReference type="GeneID" id="17306482"/>
<dbReference type="PANTHER" id="PTHR11200">
    <property type="entry name" value="INOSITOL 5-PHOSPHATASE"/>
    <property type="match status" value="1"/>
</dbReference>
<protein>
    <recommendedName>
        <fullName evidence="1">Inositol polyphosphate-related phosphatase domain-containing protein</fullName>
    </recommendedName>
</protein>
<dbReference type="PaxDb" id="55529-EKX49797"/>
<dbReference type="STRING" id="905079.L1JMZ7"/>
<dbReference type="InterPro" id="IPR000300">
    <property type="entry name" value="IPPc"/>
</dbReference>
<proteinExistence type="predicted"/>
<feature type="domain" description="Inositol polyphosphate-related phosphatase" evidence="1">
    <location>
        <begin position="1"/>
        <end position="224"/>
    </location>
</feature>
<dbReference type="OrthoDB" id="62798at2759"/>
<dbReference type="GO" id="GO:0004439">
    <property type="term" value="F:phosphatidylinositol-4,5-bisphosphate 5-phosphatase activity"/>
    <property type="evidence" value="ECO:0007669"/>
    <property type="project" value="TreeGrafter"/>
</dbReference>
<dbReference type="InterPro" id="IPR046985">
    <property type="entry name" value="IP5"/>
</dbReference>
<keyword evidence="4" id="KW-1185">Reference proteome</keyword>
<evidence type="ECO:0000259" key="1">
    <source>
        <dbReference type="SMART" id="SM00128"/>
    </source>
</evidence>
<dbReference type="GO" id="GO:0046856">
    <property type="term" value="P:phosphatidylinositol dephosphorylation"/>
    <property type="evidence" value="ECO:0007669"/>
    <property type="project" value="InterPro"/>
</dbReference>
<dbReference type="AlphaFoldDB" id="L1JMZ7"/>
<dbReference type="KEGG" id="gtt:GUITHDRAFT_44574"/>
<feature type="non-terminal residue" evidence="2">
    <location>
        <position position="1"/>
    </location>
</feature>
<dbReference type="PANTHER" id="PTHR11200:SF291">
    <property type="entry name" value="INOSITOL 5-PHOSPHATASE"/>
    <property type="match status" value="1"/>
</dbReference>
<dbReference type="RefSeq" id="XP_005836777.1">
    <property type="nucleotide sequence ID" value="XM_005836720.1"/>
</dbReference>
<organism evidence="2">
    <name type="scientific">Guillardia theta (strain CCMP2712)</name>
    <name type="common">Cryptophyte</name>
    <dbReference type="NCBI Taxonomy" id="905079"/>
    <lineage>
        <taxon>Eukaryota</taxon>
        <taxon>Cryptophyceae</taxon>
        <taxon>Pyrenomonadales</taxon>
        <taxon>Geminigeraceae</taxon>
        <taxon>Guillardia</taxon>
    </lineage>
</organism>
<evidence type="ECO:0000313" key="3">
    <source>
        <dbReference type="EnsemblProtists" id="EKX49797"/>
    </source>
</evidence>
<dbReference type="InterPro" id="IPR036691">
    <property type="entry name" value="Endo/exonu/phosph_ase_sf"/>
</dbReference>
<sequence length="224" mass="25270">SLGQMRMGVWARLDVVAGILGLHSDGEACGLGHVVANKGGVGIGLWVWDTSMAFVASHLAAHQNQTKRRNEDYSEIAGGLKLGRYSNCDLFSQFHHVTWMGDLNYRLDFNPEVFGEGANSKTPPKELFDTIEKMVQEKQFAELLSYDQLIKAREQRESFLGFHEGQITHPPTFKVERKKGIQYISERSPAYCDRILWRSFDTLMSQCSDLWSGNEVSSSDHKPV</sequence>